<evidence type="ECO:0000313" key="2">
    <source>
        <dbReference type="EMBL" id="TXJ31465.1"/>
    </source>
</evidence>
<sequence>MKRLILIFIFVSGINLFAQANFYLEIYKGKANYLKGYNQYLPSNYYIFNYRLYIIDGVNHYEYKKEYIYNYTNKKMYLLKDYYWYYYYYNSYNLKRGTEEKFYDLNGKRREGGYSFAKRTVKGTNRYGDEIVEYDDYTYKYASDYLKIFTSWSIQSYENSLKLPNVINPKNIGLYDIGINNYDGFSYRENSGLLALGSEYQIYRFYQTSTSEPFSYGSSGYDYSGKDYILGTSYIIDLETKSEVNINLTNAVSKEEYEKELNKETEEIKSQISEKEKIIDKRQSELPYLIQEVDSFNNNKDSWIKNRANFYIKNEKRKKEEANTMATNDWEDNLLYKENRRDNVKNEIEKLENEIKELEKSIEELENIYKNRKNSELENKYIKIFREKLPELEDEYYYLGENSISTNSINFIPFKYLKPYFEESVKTKEQFYKFINFENEK</sequence>
<gene>
    <name evidence="2" type="ORF">EPJ69_07465</name>
</gene>
<protein>
    <submittedName>
        <fullName evidence="2">Uncharacterized protein</fullName>
    </submittedName>
</protein>
<dbReference type="AlphaFoldDB" id="A0A5C8E1J6"/>
<name>A0A5C8E1J6_9SPIR</name>
<organism evidence="2 3">
    <name type="scientific">Brachyspira aalborgi</name>
    <dbReference type="NCBI Taxonomy" id="29522"/>
    <lineage>
        <taxon>Bacteria</taxon>
        <taxon>Pseudomonadati</taxon>
        <taxon>Spirochaetota</taxon>
        <taxon>Spirochaetia</taxon>
        <taxon>Brachyspirales</taxon>
        <taxon>Brachyspiraceae</taxon>
        <taxon>Brachyspira</taxon>
    </lineage>
</organism>
<evidence type="ECO:0000313" key="3">
    <source>
        <dbReference type="Proteomes" id="UP000324707"/>
    </source>
</evidence>
<dbReference type="Proteomes" id="UP000324707">
    <property type="component" value="Unassembled WGS sequence"/>
</dbReference>
<reference evidence="2 3" key="1">
    <citation type="journal article" date="1992" name="Lakartidningen">
        <title>[Penicillin V and not amoxicillin is the first choice preparation in acute otitis].</title>
        <authorList>
            <person name="Kamme C."/>
            <person name="Lundgren K."/>
            <person name="Prellner K."/>
        </authorList>
    </citation>
    <scope>NUCLEOTIDE SEQUENCE [LARGE SCALE GENOMIC DNA]</scope>
    <source>
        <strain evidence="2 3">PC5538III-lc</strain>
    </source>
</reference>
<dbReference type="RefSeq" id="WP_147736801.1">
    <property type="nucleotide sequence ID" value="NZ_SAXX01000021.1"/>
</dbReference>
<accession>A0A5C8E1J6</accession>
<proteinExistence type="predicted"/>
<comment type="caution">
    <text evidence="2">The sequence shown here is derived from an EMBL/GenBank/DDBJ whole genome shotgun (WGS) entry which is preliminary data.</text>
</comment>
<dbReference type="EMBL" id="SAXX01000021">
    <property type="protein sequence ID" value="TXJ31465.1"/>
    <property type="molecule type" value="Genomic_DNA"/>
</dbReference>
<keyword evidence="1" id="KW-0175">Coiled coil</keyword>
<feature type="coiled-coil region" evidence="1">
    <location>
        <begin position="334"/>
        <end position="378"/>
    </location>
</feature>
<evidence type="ECO:0000256" key="1">
    <source>
        <dbReference type="SAM" id="Coils"/>
    </source>
</evidence>
<feature type="coiled-coil region" evidence="1">
    <location>
        <begin position="254"/>
        <end position="281"/>
    </location>
</feature>